<evidence type="ECO:0000313" key="4">
    <source>
        <dbReference type="EMBL" id="RGP56112.1"/>
    </source>
</evidence>
<dbReference type="GO" id="GO:0016989">
    <property type="term" value="F:sigma factor antagonist activity"/>
    <property type="evidence" value="ECO:0007669"/>
    <property type="project" value="TreeGrafter"/>
</dbReference>
<dbReference type="PANTHER" id="PTHR30273:SF2">
    <property type="entry name" value="PROTEIN FECR"/>
    <property type="match status" value="1"/>
</dbReference>
<dbReference type="Gene3D" id="2.60.120.1440">
    <property type="match status" value="1"/>
</dbReference>
<feature type="domain" description="FecR N-terminal" evidence="3">
    <location>
        <begin position="12"/>
        <end position="54"/>
    </location>
</feature>
<evidence type="ECO:0000259" key="3">
    <source>
        <dbReference type="Pfam" id="PF16220"/>
    </source>
</evidence>
<protein>
    <recommendedName>
        <fullName evidence="6">FecR family protein</fullName>
    </recommendedName>
</protein>
<organism evidence="4 5">
    <name type="scientific">Pseudomonas abyssi</name>
    <dbReference type="NCBI Taxonomy" id="170540"/>
    <lineage>
        <taxon>Bacteria</taxon>
        <taxon>Pseudomonadati</taxon>
        <taxon>Pseudomonadota</taxon>
        <taxon>Gammaproteobacteria</taxon>
        <taxon>Pseudomonadales</taxon>
        <taxon>Pseudomonadaceae</taxon>
        <taxon>Pseudomonas</taxon>
    </lineage>
</organism>
<dbReference type="OrthoDB" id="1099576at2"/>
<evidence type="ECO:0000313" key="5">
    <source>
        <dbReference type="Proteomes" id="UP000265411"/>
    </source>
</evidence>
<dbReference type="Proteomes" id="UP000265411">
    <property type="component" value="Unassembled WGS sequence"/>
</dbReference>
<sequence>MTSARQHDNLLEEAADWMALLHSGEATDDDHRRLQQWCQRSDAHQQTWQRAESLLGSLGQLPADIARPTLQRRHTQDRRKTLKALSLLALGVPLAALTVSQLPWGVWQADLRTATGEQSRLTLADGSTLVLNTATAINLAFTARQRRLELKEGELLLSAAPDPLTPERPLVISTREGLIETRNARLSVQQRASDTRVAVFSGTALLHGAGLAQQVELNAGQQRQLSLGAISAPTPANEQSLLWQQGMLLAIDMPLGTLTEELGRYRSGVVRCDPAVAAIVVSGAFSLRDTDASLALLQKTLPVRVHQLGPWWVTIKPA</sequence>
<dbReference type="PIRSF" id="PIRSF018266">
    <property type="entry name" value="FecR"/>
    <property type="match status" value="1"/>
</dbReference>
<dbReference type="Pfam" id="PF04773">
    <property type="entry name" value="FecR"/>
    <property type="match status" value="1"/>
</dbReference>
<dbReference type="InterPro" id="IPR012373">
    <property type="entry name" value="Ferrdict_sens_TM"/>
</dbReference>
<dbReference type="EMBL" id="LMAZ01000001">
    <property type="protein sequence ID" value="RGP56112.1"/>
    <property type="molecule type" value="Genomic_DNA"/>
</dbReference>
<keyword evidence="1" id="KW-0472">Membrane</keyword>
<evidence type="ECO:0000256" key="1">
    <source>
        <dbReference type="SAM" id="Phobius"/>
    </source>
</evidence>
<comment type="caution">
    <text evidence="4">The sequence shown here is derived from an EMBL/GenBank/DDBJ whole genome shotgun (WGS) entry which is preliminary data.</text>
</comment>
<feature type="transmembrane region" description="Helical" evidence="1">
    <location>
        <begin position="82"/>
        <end position="102"/>
    </location>
</feature>
<dbReference type="RefSeq" id="WP_118129131.1">
    <property type="nucleotide sequence ID" value="NZ_LMAZ01000001.1"/>
</dbReference>
<keyword evidence="5" id="KW-1185">Reference proteome</keyword>
<keyword evidence="1" id="KW-0812">Transmembrane</keyword>
<accession>A0A395R8E2</accession>
<dbReference type="AlphaFoldDB" id="A0A395R8E2"/>
<dbReference type="Pfam" id="PF16220">
    <property type="entry name" value="DUF4880"/>
    <property type="match status" value="1"/>
</dbReference>
<name>A0A395R8E2_9PSED</name>
<gene>
    <name evidence="4" type="ORF">ASB58_01665</name>
</gene>
<feature type="transmembrane region" description="Helical" evidence="1">
    <location>
        <begin position="122"/>
        <end position="141"/>
    </location>
</feature>
<dbReference type="PANTHER" id="PTHR30273">
    <property type="entry name" value="PERIPLASMIC SIGNAL SENSOR AND SIGMA FACTOR ACTIVATOR FECR-RELATED"/>
    <property type="match status" value="1"/>
</dbReference>
<evidence type="ECO:0000259" key="2">
    <source>
        <dbReference type="Pfam" id="PF04773"/>
    </source>
</evidence>
<reference evidence="4 5" key="1">
    <citation type="journal article" date="2018" name="Syst. Appl. Microbiol.">
        <title>Pseudomonas gallaeciensis sp. nov., isolated from crude-oil-contaminated intertidal sand samples after the Prestige oil spill.</title>
        <authorList>
            <person name="Mulet M."/>
            <person name="Sanchez D."/>
            <person name="Rodriguez A.C."/>
            <person name="Nogales B."/>
            <person name="Bosch R."/>
            <person name="Busquets A."/>
            <person name="Gomila M."/>
            <person name="Lalucat J."/>
            <person name="Garcia-Valdes E."/>
        </authorList>
    </citation>
    <scope>NUCLEOTIDE SEQUENCE [LARGE SCALE GENOMIC DNA]</scope>
    <source>
        <strain evidence="4 5">V113</strain>
    </source>
</reference>
<keyword evidence="1" id="KW-1133">Transmembrane helix</keyword>
<dbReference type="InterPro" id="IPR006860">
    <property type="entry name" value="FecR"/>
</dbReference>
<proteinExistence type="predicted"/>
<evidence type="ECO:0008006" key="6">
    <source>
        <dbReference type="Google" id="ProtNLM"/>
    </source>
</evidence>
<feature type="domain" description="FecR protein" evidence="2">
    <location>
        <begin position="110"/>
        <end position="204"/>
    </location>
</feature>
<dbReference type="InterPro" id="IPR032623">
    <property type="entry name" value="FecR_N"/>
</dbReference>